<reference evidence="11 12" key="1">
    <citation type="submission" date="2018-08" db="EMBL/GenBank/DDBJ databases">
        <title>A genome reference for cultivated species of the human gut microbiota.</title>
        <authorList>
            <person name="Zou Y."/>
            <person name="Xue W."/>
            <person name="Luo G."/>
        </authorList>
    </citation>
    <scope>NUCLEOTIDE SEQUENCE [LARGE SCALE GENOMIC DNA]</scope>
    <source>
        <strain evidence="8 14">AF11-14</strain>
        <strain evidence="7 12">AF24-12</strain>
        <strain evidence="10 15">AF46-2NS</strain>
        <strain evidence="9 13">AM16-54</strain>
        <strain evidence="6 11">TF06-40</strain>
    </source>
</reference>
<dbReference type="SUPFAM" id="SSF56399">
    <property type="entry name" value="ADP-ribosylation"/>
    <property type="match status" value="1"/>
</dbReference>
<evidence type="ECO:0000313" key="10">
    <source>
        <dbReference type="EMBL" id="RHK06312.1"/>
    </source>
</evidence>
<dbReference type="EMBL" id="JANDXR010000006">
    <property type="protein sequence ID" value="MCP9501251.1"/>
    <property type="molecule type" value="Genomic_DNA"/>
</dbReference>
<dbReference type="EMBL" id="QSSA01000008">
    <property type="protein sequence ID" value="RGL62370.1"/>
    <property type="molecule type" value="Genomic_DNA"/>
</dbReference>
<evidence type="ECO:0000313" key="5">
    <source>
        <dbReference type="EMBL" id="MCW4094485.1"/>
    </source>
</evidence>
<evidence type="ECO:0008006" key="16">
    <source>
        <dbReference type="Google" id="ProtNLM"/>
    </source>
</evidence>
<dbReference type="EMBL" id="QRNB01000157">
    <property type="protein sequence ID" value="RHK06312.1"/>
    <property type="molecule type" value="Genomic_DNA"/>
</dbReference>
<evidence type="ECO:0000313" key="2">
    <source>
        <dbReference type="EMBL" id="MCP9501251.1"/>
    </source>
</evidence>
<dbReference type="Proteomes" id="UP000284548">
    <property type="component" value="Unassembled WGS sequence"/>
</dbReference>
<dbReference type="EMBL" id="QRVA01000112">
    <property type="protein sequence ID" value="RGS08240.1"/>
    <property type="molecule type" value="Genomic_DNA"/>
</dbReference>
<dbReference type="Proteomes" id="UP000286211">
    <property type="component" value="Unassembled WGS sequence"/>
</dbReference>
<evidence type="ECO:0000313" key="13">
    <source>
        <dbReference type="Proteomes" id="UP000284548"/>
    </source>
</evidence>
<gene>
    <name evidence="10" type="ORF">DW079_14535</name>
    <name evidence="9" type="ORF">DW192_11620</name>
    <name evidence="8" type="ORF">DWV60_02140</name>
    <name evidence="7" type="ORF">DWY11_16365</name>
    <name evidence="6" type="ORF">DXC61_04870</name>
    <name evidence="1" type="ORF">LYY06_07105</name>
    <name evidence="4" type="ORF">NNC55_00150</name>
    <name evidence="3" type="ORF">NNC68_04505</name>
    <name evidence="2" type="ORF">NND11_06745</name>
    <name evidence="5" type="ORF">ONT05_13205</name>
</gene>
<evidence type="ECO:0000313" key="6">
    <source>
        <dbReference type="EMBL" id="RGL62370.1"/>
    </source>
</evidence>
<dbReference type="Proteomes" id="UP000283872">
    <property type="component" value="Unassembled WGS sequence"/>
</dbReference>
<dbReference type="EMBL" id="JANDWU010000005">
    <property type="protein sequence ID" value="MCP9548741.1"/>
    <property type="molecule type" value="Genomic_DNA"/>
</dbReference>
<evidence type="ECO:0000313" key="9">
    <source>
        <dbReference type="EMBL" id="RHH79369.1"/>
    </source>
</evidence>
<evidence type="ECO:0000313" key="4">
    <source>
        <dbReference type="EMBL" id="MCP9598378.1"/>
    </source>
</evidence>
<dbReference type="Proteomes" id="UP001209074">
    <property type="component" value="Unassembled WGS sequence"/>
</dbReference>
<evidence type="ECO:0000313" key="11">
    <source>
        <dbReference type="Proteomes" id="UP000261187"/>
    </source>
</evidence>
<dbReference type="EMBL" id="JAPDUS010000030">
    <property type="protein sequence ID" value="MCW4094485.1"/>
    <property type="molecule type" value="Genomic_DNA"/>
</dbReference>
<dbReference type="EMBL" id="JANDWN010000001">
    <property type="protein sequence ID" value="MCP9598378.1"/>
    <property type="molecule type" value="Genomic_DNA"/>
</dbReference>
<evidence type="ECO:0000313" key="3">
    <source>
        <dbReference type="EMBL" id="MCP9548741.1"/>
    </source>
</evidence>
<protein>
    <recommendedName>
        <fullName evidence="16">DUF3990 domain-containing protein</fullName>
    </recommendedName>
</protein>
<evidence type="ECO:0000313" key="8">
    <source>
        <dbReference type="EMBL" id="RGW70410.1"/>
    </source>
</evidence>
<evidence type="ECO:0000313" key="7">
    <source>
        <dbReference type="EMBL" id="RGS08240.1"/>
    </source>
</evidence>
<accession>A0A3E4SJ53</accession>
<dbReference type="EMBL" id="QSAQ01000003">
    <property type="protein sequence ID" value="RGW70410.1"/>
    <property type="molecule type" value="Genomic_DNA"/>
</dbReference>
<dbReference type="EMBL" id="JAJTVO010000010">
    <property type="protein sequence ID" value="MCE4122034.1"/>
    <property type="molecule type" value="Genomic_DNA"/>
</dbReference>
<dbReference type="Proteomes" id="UP000261187">
    <property type="component" value="Unassembled WGS sequence"/>
</dbReference>
<evidence type="ECO:0000313" key="12">
    <source>
        <dbReference type="Proteomes" id="UP000283872"/>
    </source>
</evidence>
<evidence type="ECO:0000313" key="1">
    <source>
        <dbReference type="EMBL" id="MCE4122034.1"/>
    </source>
</evidence>
<evidence type="ECO:0000313" key="14">
    <source>
        <dbReference type="Proteomes" id="UP000286077"/>
    </source>
</evidence>
<evidence type="ECO:0000313" key="15">
    <source>
        <dbReference type="Proteomes" id="UP000286211"/>
    </source>
</evidence>
<dbReference type="RefSeq" id="WP_117588248.1">
    <property type="nucleotide sequence ID" value="NZ_CP042464.1"/>
</dbReference>
<dbReference type="Proteomes" id="UP001206014">
    <property type="component" value="Unassembled WGS sequence"/>
</dbReference>
<dbReference type="Proteomes" id="UP001200307">
    <property type="component" value="Unassembled WGS sequence"/>
</dbReference>
<dbReference type="Proteomes" id="UP000286077">
    <property type="component" value="Unassembled WGS sequence"/>
</dbReference>
<reference evidence="1" key="2">
    <citation type="submission" date="2021-12" db="EMBL/GenBank/DDBJ databases">
        <authorList>
            <person name="Lv X."/>
        </authorList>
    </citation>
    <scope>NUCLEOTIDE SEQUENCE</scope>
    <source>
        <strain evidence="1">HF2106</strain>
    </source>
</reference>
<proteinExistence type="predicted"/>
<dbReference type="Proteomes" id="UP001204486">
    <property type="component" value="Unassembled WGS sequence"/>
</dbReference>
<dbReference type="AlphaFoldDB" id="A0A3E4SJ53"/>
<organism evidence="10 15">
    <name type="scientific">Segatella copri</name>
    <dbReference type="NCBI Taxonomy" id="165179"/>
    <lineage>
        <taxon>Bacteria</taxon>
        <taxon>Pseudomonadati</taxon>
        <taxon>Bacteroidota</taxon>
        <taxon>Bacteroidia</taxon>
        <taxon>Bacteroidales</taxon>
        <taxon>Prevotellaceae</taxon>
        <taxon>Segatella</taxon>
    </lineage>
</organism>
<name>A0A3E4SJ53_9BACT</name>
<dbReference type="EMBL" id="QRKB01000032">
    <property type="protein sequence ID" value="RHH79369.1"/>
    <property type="molecule type" value="Genomic_DNA"/>
</dbReference>
<sequence length="206" mass="23303">MKESLYSRRSNLVVGFHGCDKSVVDAVIAGKTELLASANDYDWLGNGIYFWENNEDRAWQWAKQLSTRKSSSVKEPAVIGAIIDLGYCLDLTDSFYLQELKTSYSVLKELYADANMPLPRNETIGKSTDLLIRKLDCAVVQTARRINAKANQHPYDSVKGVFWEGQELYPNAGFREKNHIQICVCNPNCIKGYFLPRGINPDYPNP</sequence>
<comment type="caution">
    <text evidence="10">The sequence shown here is derived from an EMBL/GenBank/DDBJ whole genome shotgun (WGS) entry which is preliminary data.</text>
</comment>
<reference evidence="2" key="3">
    <citation type="submission" date="2022-07" db="EMBL/GenBank/DDBJ databases">
        <title>Prevotella copri.</title>
        <authorList>
            <person name="Yang C."/>
        </authorList>
    </citation>
    <scope>NUCLEOTIDE SEQUENCE</scope>
    <source>
        <strain evidence="4">HF1476</strain>
        <strain evidence="3">HF1805</strain>
        <strain evidence="2">HF88</strain>
    </source>
</reference>
<dbReference type="Proteomes" id="UP001205506">
    <property type="component" value="Unassembled WGS sequence"/>
</dbReference>
<reference evidence="5" key="4">
    <citation type="submission" date="2022-11" db="EMBL/GenBank/DDBJ databases">
        <title>Genomic repertoires linked with pathogenic potency of arthritogenic Prevotella copri isolated from the gut of rheumatoid arthritis patients.</title>
        <authorList>
            <person name="Nii T."/>
            <person name="Maeda Y."/>
            <person name="Motooka D."/>
            <person name="Naito M."/>
            <person name="Matsumoto Y."/>
            <person name="Ogawa T."/>
            <person name="Oguro-Igashira E."/>
            <person name="Kishikawa T."/>
            <person name="Yamashita M."/>
            <person name="Koizumi S."/>
            <person name="Kurakawa T."/>
            <person name="Okumura R."/>
            <person name="Kayama H."/>
            <person name="Murakami M."/>
            <person name="Sakaguchi T."/>
            <person name="Das B."/>
            <person name="Nakamura S."/>
            <person name="Okada Y."/>
            <person name="Kumanogoh A."/>
            <person name="Takeda K."/>
        </authorList>
    </citation>
    <scope>NUCLEOTIDE SEQUENCE</scope>
    <source>
        <strain evidence="5">N016-13</strain>
    </source>
</reference>